<dbReference type="Gene3D" id="3.30.497.10">
    <property type="entry name" value="Antithrombin, subunit I, domain 2"/>
    <property type="match status" value="1"/>
</dbReference>
<feature type="domain" description="Serpin" evidence="3">
    <location>
        <begin position="1"/>
        <end position="220"/>
    </location>
</feature>
<accession>A0A0E9XBA6</accession>
<reference evidence="4" key="1">
    <citation type="submission" date="2014-11" db="EMBL/GenBank/DDBJ databases">
        <authorList>
            <person name="Amaro Gonzalez C."/>
        </authorList>
    </citation>
    <scope>NUCLEOTIDE SEQUENCE</scope>
</reference>
<evidence type="ECO:0000259" key="3">
    <source>
        <dbReference type="SMART" id="SM00093"/>
    </source>
</evidence>
<dbReference type="InterPro" id="IPR023796">
    <property type="entry name" value="Serpin_dom"/>
</dbReference>
<dbReference type="SUPFAM" id="SSF56574">
    <property type="entry name" value="Serpins"/>
    <property type="match status" value="1"/>
</dbReference>
<comment type="similarity">
    <text evidence="1">Belongs to the serpin family.</text>
</comment>
<proteinExistence type="inferred from homology"/>
<dbReference type="PROSITE" id="PS00284">
    <property type="entry name" value="SERPIN"/>
    <property type="match status" value="1"/>
</dbReference>
<protein>
    <recommendedName>
        <fullName evidence="3">Serpin domain-containing protein</fullName>
    </recommendedName>
</protein>
<evidence type="ECO:0000256" key="2">
    <source>
        <dbReference type="SAM" id="MobiDB-lite"/>
    </source>
</evidence>
<sequence length="251" mass="27207">MTDFLLTLPPNLVLMLINAVHFKGEWVARFDPALTAKDRFYIDSKNIVDVDMMVGHKYPLSLLMDGELGAQVASFPFKANMSLLVVMPMSGKVNVSAIAAKLNTSDLYARLPSEKAMQVKLPKFKLEYGQELEDALTSMGLGSLFSAPDLSGITDSPLVVSSVQHKSSMELHEEGAEASAATAVSTTRANLSFSVNQPFLFALLDDATQTPIFLGVIRNPDPGATAMQNDDPERTGRPDRGHSDSSDDLTK</sequence>
<dbReference type="SMART" id="SM00093">
    <property type="entry name" value="SERPIN"/>
    <property type="match status" value="1"/>
</dbReference>
<feature type="compositionally biased region" description="Basic and acidic residues" evidence="2">
    <location>
        <begin position="231"/>
        <end position="251"/>
    </location>
</feature>
<evidence type="ECO:0000313" key="4">
    <source>
        <dbReference type="EMBL" id="JAH98963.1"/>
    </source>
</evidence>
<dbReference type="Gene3D" id="2.30.39.10">
    <property type="entry name" value="Alpha-1-antitrypsin, domain 1"/>
    <property type="match status" value="1"/>
</dbReference>
<dbReference type="Pfam" id="PF00079">
    <property type="entry name" value="Serpin"/>
    <property type="match status" value="1"/>
</dbReference>
<dbReference type="PANTHER" id="PTHR11461:SF20">
    <property type="entry name" value="ALPHA-2-ANTIPLASMIN"/>
    <property type="match status" value="1"/>
</dbReference>
<dbReference type="InterPro" id="IPR042178">
    <property type="entry name" value="Serpin_sf_1"/>
</dbReference>
<dbReference type="GO" id="GO:0004867">
    <property type="term" value="F:serine-type endopeptidase inhibitor activity"/>
    <property type="evidence" value="ECO:0007669"/>
    <property type="project" value="InterPro"/>
</dbReference>
<dbReference type="InterPro" id="IPR036186">
    <property type="entry name" value="Serpin_sf"/>
</dbReference>
<organism evidence="4">
    <name type="scientific">Anguilla anguilla</name>
    <name type="common">European freshwater eel</name>
    <name type="synonym">Muraena anguilla</name>
    <dbReference type="NCBI Taxonomy" id="7936"/>
    <lineage>
        <taxon>Eukaryota</taxon>
        <taxon>Metazoa</taxon>
        <taxon>Chordata</taxon>
        <taxon>Craniata</taxon>
        <taxon>Vertebrata</taxon>
        <taxon>Euteleostomi</taxon>
        <taxon>Actinopterygii</taxon>
        <taxon>Neopterygii</taxon>
        <taxon>Teleostei</taxon>
        <taxon>Anguilliformes</taxon>
        <taxon>Anguillidae</taxon>
        <taxon>Anguilla</taxon>
    </lineage>
</organism>
<reference evidence="4" key="2">
    <citation type="journal article" date="2015" name="Fish Shellfish Immunol.">
        <title>Early steps in the European eel (Anguilla anguilla)-Vibrio vulnificus interaction in the gills: Role of the RtxA13 toxin.</title>
        <authorList>
            <person name="Callol A."/>
            <person name="Pajuelo D."/>
            <person name="Ebbesson L."/>
            <person name="Teles M."/>
            <person name="MacKenzie S."/>
            <person name="Amaro C."/>
        </authorList>
    </citation>
    <scope>NUCLEOTIDE SEQUENCE</scope>
</reference>
<dbReference type="InterPro" id="IPR000215">
    <property type="entry name" value="Serpin_fam"/>
</dbReference>
<dbReference type="EMBL" id="GBXM01009614">
    <property type="protein sequence ID" value="JAH98963.1"/>
    <property type="molecule type" value="Transcribed_RNA"/>
</dbReference>
<evidence type="ECO:0000256" key="1">
    <source>
        <dbReference type="RuleBase" id="RU000411"/>
    </source>
</evidence>
<feature type="region of interest" description="Disordered" evidence="2">
    <location>
        <begin position="217"/>
        <end position="251"/>
    </location>
</feature>
<dbReference type="InterPro" id="IPR023795">
    <property type="entry name" value="Serpin_CS"/>
</dbReference>
<dbReference type="GO" id="GO:0005615">
    <property type="term" value="C:extracellular space"/>
    <property type="evidence" value="ECO:0007669"/>
    <property type="project" value="InterPro"/>
</dbReference>
<dbReference type="PANTHER" id="PTHR11461">
    <property type="entry name" value="SERINE PROTEASE INHIBITOR, SERPIN"/>
    <property type="match status" value="1"/>
</dbReference>
<dbReference type="InterPro" id="IPR042185">
    <property type="entry name" value="Serpin_sf_2"/>
</dbReference>
<name>A0A0E9XBA6_ANGAN</name>
<dbReference type="AlphaFoldDB" id="A0A0E9XBA6"/>